<dbReference type="InterPro" id="IPR050364">
    <property type="entry name" value="Cytochrome_P450_fung"/>
</dbReference>
<evidence type="ECO:0000256" key="1">
    <source>
        <dbReference type="ARBA" id="ARBA00001971"/>
    </source>
</evidence>
<dbReference type="PRINTS" id="PR00463">
    <property type="entry name" value="EP450I"/>
</dbReference>
<accession>A0A166LTI1</accession>
<dbReference type="GO" id="GO:0005506">
    <property type="term" value="F:iron ion binding"/>
    <property type="evidence" value="ECO:0007669"/>
    <property type="project" value="InterPro"/>
</dbReference>
<dbReference type="InterPro" id="IPR001128">
    <property type="entry name" value="Cyt_P450"/>
</dbReference>
<dbReference type="OrthoDB" id="2789670at2759"/>
<sequence length="466" mass="52000">MEFPAAAIAVALLTSLAVTALSYLASTKASRYPPGPKGWPLIGNLLDAPKPGLEWVAYHEMCKKNNSDMVYLNILGRSVLVLDSAEAINDLLDKRSNIYSSRPWVIMLSSELMDWFWNFTLTQYGNQWRTHRRLFQSEFNIRAASSHQPQQMQGAHRLLGRLLGLERSDQWRKHLRHQIGETILDVAYGIKALPEDDPFIKLAEESIAVTSAASMPGRFLVETVPILKYVPAWMPGASFQRVAQKGKAILRDAAELPFELAKRDMADGTAQPSFTLNCLQRNSLGGDVMYEESVIKECAAVIFAAGADTTVSALSTFTLAMIQHPETSLPYISAIVKECLRWEVVAPIAFPHQSTTDDVYRGYHIPAGTMVIPNSWAVLNDERTYPDPFTFNPDRFMKGGSLDPSVPDPEAAFGYGRRVCPGRYMARDTLWINIASILACFNLENPLDAHGNAFEQSVKYIPEQIR</sequence>
<dbReference type="PANTHER" id="PTHR46300">
    <property type="entry name" value="P450, PUTATIVE (EUROFUNG)-RELATED-RELATED"/>
    <property type="match status" value="1"/>
</dbReference>
<evidence type="ECO:0000256" key="7">
    <source>
        <dbReference type="ARBA" id="ARBA00023004"/>
    </source>
</evidence>
<evidence type="ECO:0000256" key="3">
    <source>
        <dbReference type="ARBA" id="ARBA00010617"/>
    </source>
</evidence>
<comment type="similarity">
    <text evidence="3 10">Belongs to the cytochrome P450 family.</text>
</comment>
<dbReference type="STRING" id="436010.A0A166LTI1"/>
<dbReference type="Pfam" id="PF00067">
    <property type="entry name" value="p450"/>
    <property type="match status" value="2"/>
</dbReference>
<evidence type="ECO:0000256" key="8">
    <source>
        <dbReference type="ARBA" id="ARBA00023033"/>
    </source>
</evidence>
<evidence type="ECO:0000256" key="4">
    <source>
        <dbReference type="ARBA" id="ARBA00022617"/>
    </source>
</evidence>
<dbReference type="PROSITE" id="PS00086">
    <property type="entry name" value="CYTOCHROME_P450"/>
    <property type="match status" value="1"/>
</dbReference>
<protein>
    <submittedName>
        <fullName evidence="11">Cytochrome P450</fullName>
    </submittedName>
</protein>
<evidence type="ECO:0000256" key="5">
    <source>
        <dbReference type="ARBA" id="ARBA00022723"/>
    </source>
</evidence>
<evidence type="ECO:0000313" key="12">
    <source>
        <dbReference type="Proteomes" id="UP000076532"/>
    </source>
</evidence>
<dbReference type="SUPFAM" id="SSF48264">
    <property type="entry name" value="Cytochrome P450"/>
    <property type="match status" value="1"/>
</dbReference>
<evidence type="ECO:0000313" key="11">
    <source>
        <dbReference type="EMBL" id="KZP23303.1"/>
    </source>
</evidence>
<keyword evidence="6 10" id="KW-0560">Oxidoreductase</keyword>
<keyword evidence="12" id="KW-1185">Reference proteome</keyword>
<feature type="binding site" description="axial binding residue" evidence="9">
    <location>
        <position position="420"/>
    </location>
    <ligand>
        <name>heme</name>
        <dbReference type="ChEBI" id="CHEBI:30413"/>
    </ligand>
    <ligandPart>
        <name>Fe</name>
        <dbReference type="ChEBI" id="CHEBI:18248"/>
    </ligandPart>
</feature>
<evidence type="ECO:0000256" key="6">
    <source>
        <dbReference type="ARBA" id="ARBA00023002"/>
    </source>
</evidence>
<dbReference type="GO" id="GO:0020037">
    <property type="term" value="F:heme binding"/>
    <property type="evidence" value="ECO:0007669"/>
    <property type="project" value="InterPro"/>
</dbReference>
<dbReference type="InterPro" id="IPR036396">
    <property type="entry name" value="Cyt_P450_sf"/>
</dbReference>
<dbReference type="Proteomes" id="UP000076532">
    <property type="component" value="Unassembled WGS sequence"/>
</dbReference>
<dbReference type="GO" id="GO:0016705">
    <property type="term" value="F:oxidoreductase activity, acting on paired donors, with incorporation or reduction of molecular oxygen"/>
    <property type="evidence" value="ECO:0007669"/>
    <property type="project" value="InterPro"/>
</dbReference>
<dbReference type="CDD" id="cd11065">
    <property type="entry name" value="CYP64-like"/>
    <property type="match status" value="1"/>
</dbReference>
<comment type="pathway">
    <text evidence="2">Secondary metabolite biosynthesis.</text>
</comment>
<dbReference type="GO" id="GO:0004497">
    <property type="term" value="F:monooxygenase activity"/>
    <property type="evidence" value="ECO:0007669"/>
    <property type="project" value="UniProtKB-KW"/>
</dbReference>
<keyword evidence="8 10" id="KW-0503">Monooxygenase</keyword>
<keyword evidence="4 9" id="KW-0349">Heme</keyword>
<comment type="cofactor">
    <cofactor evidence="1 9">
        <name>heme</name>
        <dbReference type="ChEBI" id="CHEBI:30413"/>
    </cofactor>
</comment>
<reference evidence="11 12" key="1">
    <citation type="journal article" date="2016" name="Mol. Biol. Evol.">
        <title>Comparative Genomics of Early-Diverging Mushroom-Forming Fungi Provides Insights into the Origins of Lignocellulose Decay Capabilities.</title>
        <authorList>
            <person name="Nagy L.G."/>
            <person name="Riley R."/>
            <person name="Tritt A."/>
            <person name="Adam C."/>
            <person name="Daum C."/>
            <person name="Floudas D."/>
            <person name="Sun H."/>
            <person name="Yadav J.S."/>
            <person name="Pangilinan J."/>
            <person name="Larsson K.H."/>
            <person name="Matsuura K."/>
            <person name="Barry K."/>
            <person name="Labutti K."/>
            <person name="Kuo R."/>
            <person name="Ohm R.A."/>
            <person name="Bhattacharya S.S."/>
            <person name="Shirouzu T."/>
            <person name="Yoshinaga Y."/>
            <person name="Martin F.M."/>
            <person name="Grigoriev I.V."/>
            <person name="Hibbett D.S."/>
        </authorList>
    </citation>
    <scope>NUCLEOTIDE SEQUENCE [LARGE SCALE GENOMIC DNA]</scope>
    <source>
        <strain evidence="11 12">CBS 109695</strain>
    </source>
</reference>
<name>A0A166LTI1_9AGAM</name>
<proteinExistence type="inferred from homology"/>
<dbReference type="Gene3D" id="1.10.630.10">
    <property type="entry name" value="Cytochrome P450"/>
    <property type="match status" value="1"/>
</dbReference>
<dbReference type="InterPro" id="IPR017972">
    <property type="entry name" value="Cyt_P450_CS"/>
</dbReference>
<evidence type="ECO:0000256" key="10">
    <source>
        <dbReference type="RuleBase" id="RU000461"/>
    </source>
</evidence>
<keyword evidence="5 9" id="KW-0479">Metal-binding</keyword>
<evidence type="ECO:0000256" key="9">
    <source>
        <dbReference type="PIRSR" id="PIRSR602401-1"/>
    </source>
</evidence>
<dbReference type="EMBL" id="KV417533">
    <property type="protein sequence ID" value="KZP23303.1"/>
    <property type="molecule type" value="Genomic_DNA"/>
</dbReference>
<organism evidence="11 12">
    <name type="scientific">Athelia psychrophila</name>
    <dbReference type="NCBI Taxonomy" id="1759441"/>
    <lineage>
        <taxon>Eukaryota</taxon>
        <taxon>Fungi</taxon>
        <taxon>Dikarya</taxon>
        <taxon>Basidiomycota</taxon>
        <taxon>Agaricomycotina</taxon>
        <taxon>Agaricomycetes</taxon>
        <taxon>Agaricomycetidae</taxon>
        <taxon>Atheliales</taxon>
        <taxon>Atheliaceae</taxon>
        <taxon>Athelia</taxon>
    </lineage>
</organism>
<dbReference type="PANTHER" id="PTHR46300:SF7">
    <property type="entry name" value="P450, PUTATIVE (EUROFUNG)-RELATED"/>
    <property type="match status" value="1"/>
</dbReference>
<keyword evidence="7 9" id="KW-0408">Iron</keyword>
<gene>
    <name evidence="11" type="ORF">FIBSPDRAFT_1043010</name>
</gene>
<evidence type="ECO:0000256" key="2">
    <source>
        <dbReference type="ARBA" id="ARBA00005179"/>
    </source>
</evidence>
<dbReference type="AlphaFoldDB" id="A0A166LTI1"/>
<dbReference type="PRINTS" id="PR00385">
    <property type="entry name" value="P450"/>
</dbReference>
<dbReference type="InterPro" id="IPR002401">
    <property type="entry name" value="Cyt_P450_E_grp-I"/>
</dbReference>